<feature type="domain" description="CUB" evidence="4">
    <location>
        <begin position="58"/>
        <end position="180"/>
    </location>
</feature>
<evidence type="ECO:0000256" key="3">
    <source>
        <dbReference type="SAM" id="SignalP"/>
    </source>
</evidence>
<keyword evidence="6" id="KW-1185">Reference proteome</keyword>
<dbReference type="Proteomes" id="UP000789390">
    <property type="component" value="Unassembled WGS sequence"/>
</dbReference>
<dbReference type="PANTHER" id="PTHR33236">
    <property type="entry name" value="INTRAFLAGELLAR TRANSPORT PROTEIN 122 FAMILY PROTEIN-RELATED"/>
    <property type="match status" value="1"/>
</dbReference>
<feature type="chain" id="PRO_5035250581" description="CUB domain-containing protein" evidence="3">
    <location>
        <begin position="24"/>
        <end position="730"/>
    </location>
</feature>
<sequence length="730" mass="77737">MNQAKRNLGLLVVFLLFLQLATKGTCLTSAECTTNGGTASGTCASGFGVCCVLTIQTCGSTTSLNNTYWQNSGFSSAYTTAGQCSLFVSRASSNVDQLRLEFLTFNLAQPDSATLSTTGQCITDSFTVSGSANIVPAICGINTNQHIYVNIGPGTSTVTLSIITSGTSTSRYWNIRVIQIPQNTDYTAPDNCLQWFTEASGSLVSFNYQYSSSPVVQHLAYQDYTMCIRTNQGFCGVKYALCTPTATYPYGISTVAAGTVATGTLMDSSCAYDWLQIPCVTDQANSVVTSVGATVGCASKLCGILGFTVITDATTATTSLYSYRRPFEVRFYTDSKEFLVTAAEAENYGFCLTYTQQPCLSSVTNVLSLFSIVRFPNTVCTASNSYNGTCLTSVECTTNGGTASGTCASGFGVCCVLTIQTCGSTTSLNNTYWQNKGFSSAYTTAGQCSLFVSRASSDVDQLRLEFLTFNVAQPDSATLSTTGQCITDSFTVSGSANIVPAICGINTNQHIYVNIGPGTSTVTLSIITSGTSTSRFWNIRVIQIPENTDYTAPDNCLQWFTEAAGTLVSFNYQYSSSPVIQHLAYQDYTMCIRTNQGFCGVKYALCTPTATYPYGISTVAAGTVATGTLMDSSCAYDWLQIPCVTDQANSVVTSVGATVGCASKLCGILGFTVITDATTATTSLYSYRRPFEVRFYTDSKEFLVTAAAAENYGFCLTYSQQPCLSTVTNG</sequence>
<keyword evidence="3" id="KW-0732">Signal</keyword>
<dbReference type="EMBL" id="CAKKLH010000001">
    <property type="protein sequence ID" value="CAH0098018.1"/>
    <property type="molecule type" value="Genomic_DNA"/>
</dbReference>
<protein>
    <recommendedName>
        <fullName evidence="4">CUB domain-containing protein</fullName>
    </recommendedName>
</protein>
<evidence type="ECO:0000259" key="4">
    <source>
        <dbReference type="PROSITE" id="PS01180"/>
    </source>
</evidence>
<keyword evidence="1" id="KW-1015">Disulfide bond</keyword>
<organism evidence="5 6">
    <name type="scientific">Daphnia galeata</name>
    <dbReference type="NCBI Taxonomy" id="27404"/>
    <lineage>
        <taxon>Eukaryota</taxon>
        <taxon>Metazoa</taxon>
        <taxon>Ecdysozoa</taxon>
        <taxon>Arthropoda</taxon>
        <taxon>Crustacea</taxon>
        <taxon>Branchiopoda</taxon>
        <taxon>Diplostraca</taxon>
        <taxon>Cladocera</taxon>
        <taxon>Anomopoda</taxon>
        <taxon>Daphniidae</taxon>
        <taxon>Daphnia</taxon>
    </lineage>
</organism>
<dbReference type="InterPro" id="IPR058698">
    <property type="entry name" value="CUB_metazoa"/>
</dbReference>
<dbReference type="PROSITE" id="PS01180">
    <property type="entry name" value="CUB"/>
    <property type="match status" value="2"/>
</dbReference>
<dbReference type="InterPro" id="IPR000859">
    <property type="entry name" value="CUB_dom"/>
</dbReference>
<proteinExistence type="predicted"/>
<evidence type="ECO:0000256" key="1">
    <source>
        <dbReference type="ARBA" id="ARBA00023157"/>
    </source>
</evidence>
<evidence type="ECO:0000256" key="2">
    <source>
        <dbReference type="PROSITE-ProRule" id="PRU00059"/>
    </source>
</evidence>
<evidence type="ECO:0000313" key="5">
    <source>
        <dbReference type="EMBL" id="CAH0098018.1"/>
    </source>
</evidence>
<dbReference type="OrthoDB" id="6382149at2759"/>
<reference evidence="5" key="1">
    <citation type="submission" date="2021-11" db="EMBL/GenBank/DDBJ databases">
        <authorList>
            <person name="Schell T."/>
        </authorList>
    </citation>
    <scope>NUCLEOTIDE SEQUENCE</scope>
    <source>
        <strain evidence="5">M5</strain>
    </source>
</reference>
<name>A0A8J2R6X4_9CRUS</name>
<gene>
    <name evidence="5" type="ORF">DGAL_LOCUS65</name>
</gene>
<evidence type="ECO:0000313" key="6">
    <source>
        <dbReference type="Proteomes" id="UP000789390"/>
    </source>
</evidence>
<feature type="domain" description="CUB" evidence="4">
    <location>
        <begin position="422"/>
        <end position="544"/>
    </location>
</feature>
<dbReference type="PANTHER" id="PTHR33236:SF5">
    <property type="entry name" value="CUB DOMAIN-CONTAINING PROTEIN"/>
    <property type="match status" value="1"/>
</dbReference>
<feature type="signal peptide" evidence="3">
    <location>
        <begin position="1"/>
        <end position="23"/>
    </location>
</feature>
<accession>A0A8J2R6X4</accession>
<comment type="caution">
    <text evidence="2">Lacks conserved residue(s) required for the propagation of feature annotation.</text>
</comment>
<dbReference type="AlphaFoldDB" id="A0A8J2R6X4"/>
<comment type="caution">
    <text evidence="5">The sequence shown here is derived from an EMBL/GenBank/DDBJ whole genome shotgun (WGS) entry which is preliminary data.</text>
</comment>
<dbReference type="Pfam" id="PF26080">
    <property type="entry name" value="CUB_animal"/>
    <property type="match status" value="2"/>
</dbReference>